<keyword evidence="5" id="KW-0833">Ubl conjugation pathway</keyword>
<evidence type="ECO:0000256" key="6">
    <source>
        <dbReference type="ARBA" id="ARBA00022833"/>
    </source>
</evidence>
<feature type="domain" description="RING-type" evidence="7">
    <location>
        <begin position="34"/>
        <end position="246"/>
    </location>
</feature>
<dbReference type="CDD" id="cd22584">
    <property type="entry name" value="Rcat_RBR_unk"/>
    <property type="match status" value="1"/>
</dbReference>
<keyword evidence="4" id="KW-0863">Zinc-finger</keyword>
<keyword evidence="6" id="KW-0862">Zinc</keyword>
<evidence type="ECO:0000313" key="8">
    <source>
        <dbReference type="EMBL" id="KAL2866842.1"/>
    </source>
</evidence>
<dbReference type="PROSITE" id="PS51873">
    <property type="entry name" value="TRIAD"/>
    <property type="match status" value="1"/>
</dbReference>
<dbReference type="GeneID" id="98139466"/>
<name>A0ABR4LQK8_9EURO</name>
<keyword evidence="9" id="KW-1185">Reference proteome</keyword>
<keyword evidence="3" id="KW-0677">Repeat</keyword>
<evidence type="ECO:0000256" key="3">
    <source>
        <dbReference type="ARBA" id="ARBA00022737"/>
    </source>
</evidence>
<gene>
    <name evidence="8" type="ORF">BJX67DRAFT_117528</name>
</gene>
<dbReference type="Gene3D" id="1.20.120.1750">
    <property type="match status" value="1"/>
</dbReference>
<accession>A0ABR4LQK8</accession>
<evidence type="ECO:0000256" key="5">
    <source>
        <dbReference type="ARBA" id="ARBA00022786"/>
    </source>
</evidence>
<dbReference type="RefSeq" id="XP_070885821.1">
    <property type="nucleotide sequence ID" value="XM_071024394.1"/>
</dbReference>
<evidence type="ECO:0000313" key="9">
    <source>
        <dbReference type="Proteomes" id="UP001610432"/>
    </source>
</evidence>
<dbReference type="InterPro" id="IPR044066">
    <property type="entry name" value="TRIAD_supradom"/>
</dbReference>
<reference evidence="8 9" key="1">
    <citation type="submission" date="2024-07" db="EMBL/GenBank/DDBJ databases">
        <title>Section-level genome sequencing and comparative genomics of Aspergillus sections Usti and Cavernicolus.</title>
        <authorList>
            <consortium name="Lawrence Berkeley National Laboratory"/>
            <person name="Nybo J.L."/>
            <person name="Vesth T.C."/>
            <person name="Theobald S."/>
            <person name="Frisvad J.C."/>
            <person name="Larsen T.O."/>
            <person name="Kjaerboelling I."/>
            <person name="Rothschild-Mancinelli K."/>
            <person name="Lyhne E.K."/>
            <person name="Kogle M.E."/>
            <person name="Barry K."/>
            <person name="Clum A."/>
            <person name="Na H."/>
            <person name="Ledsgaard L."/>
            <person name="Lin J."/>
            <person name="Lipzen A."/>
            <person name="Kuo A."/>
            <person name="Riley R."/>
            <person name="Mondo S."/>
            <person name="Labutti K."/>
            <person name="Haridas S."/>
            <person name="Pangalinan J."/>
            <person name="Salamov A.A."/>
            <person name="Simmons B.A."/>
            <person name="Magnuson J.K."/>
            <person name="Chen J."/>
            <person name="Drula E."/>
            <person name="Henrissat B."/>
            <person name="Wiebenga A."/>
            <person name="Lubbers R.J."/>
            <person name="Gomes A.C."/>
            <person name="Macurrencykelacurrency M.R."/>
            <person name="Stajich J."/>
            <person name="Grigoriev I.V."/>
            <person name="Mortensen U.H."/>
            <person name="De Vries R.P."/>
            <person name="Baker S.E."/>
            <person name="Andersen M.R."/>
        </authorList>
    </citation>
    <scope>NUCLEOTIDE SEQUENCE [LARGE SCALE GENOMIC DNA]</scope>
    <source>
        <strain evidence="8 9">CBS 449.75</strain>
    </source>
</reference>
<proteinExistence type="predicted"/>
<evidence type="ECO:0000256" key="2">
    <source>
        <dbReference type="ARBA" id="ARBA00022723"/>
    </source>
</evidence>
<evidence type="ECO:0000256" key="1">
    <source>
        <dbReference type="ARBA" id="ARBA00022679"/>
    </source>
</evidence>
<dbReference type="EMBL" id="JBFXLQ010000022">
    <property type="protein sequence ID" value="KAL2866842.1"/>
    <property type="molecule type" value="Genomic_DNA"/>
</dbReference>
<evidence type="ECO:0000259" key="7">
    <source>
        <dbReference type="PROSITE" id="PS51873"/>
    </source>
</evidence>
<dbReference type="InterPro" id="IPR031127">
    <property type="entry name" value="E3_UB_ligase_RBR"/>
</dbReference>
<dbReference type="SUPFAM" id="SSF57850">
    <property type="entry name" value="RING/U-box"/>
    <property type="match status" value="1"/>
</dbReference>
<protein>
    <recommendedName>
        <fullName evidence="7">RING-type domain-containing protein</fullName>
    </recommendedName>
</protein>
<keyword evidence="2" id="KW-0479">Metal-binding</keyword>
<keyword evidence="1" id="KW-0808">Transferase</keyword>
<evidence type="ECO:0000256" key="4">
    <source>
        <dbReference type="ARBA" id="ARBA00022771"/>
    </source>
</evidence>
<sequence length="254" mass="29046">MSVQSHTEPMLGEEKAQYLKPSTTYLEQEKQKDLRICCLVCHERKAPEQLVELPCRHRQCVDCILEVVDHYLKGRRLFSNFCCQEVKPVEAILPLIPEHQRSAYADKIEEHKLPHHKLWYCPDPSCGKWIRPRKKLVVGSMLPRFIRLTHACPFCNMPICLSCRGCGHRGRCPPDKSREMLLALAKRRGWKRCYRCGALVEKVDGCDHVTCRCGAEICYTCGGKSPCIWNCCDHGEGSLGALILFLVMKIFGMA</sequence>
<organism evidence="8 9">
    <name type="scientific">Aspergillus lucknowensis</name>
    <dbReference type="NCBI Taxonomy" id="176173"/>
    <lineage>
        <taxon>Eukaryota</taxon>
        <taxon>Fungi</taxon>
        <taxon>Dikarya</taxon>
        <taxon>Ascomycota</taxon>
        <taxon>Pezizomycotina</taxon>
        <taxon>Eurotiomycetes</taxon>
        <taxon>Eurotiomycetidae</taxon>
        <taxon>Eurotiales</taxon>
        <taxon>Aspergillaceae</taxon>
        <taxon>Aspergillus</taxon>
        <taxon>Aspergillus subgen. Nidulantes</taxon>
    </lineage>
</organism>
<dbReference type="PANTHER" id="PTHR11685">
    <property type="entry name" value="RBR FAMILY RING FINGER AND IBR DOMAIN-CONTAINING"/>
    <property type="match status" value="1"/>
</dbReference>
<dbReference type="Proteomes" id="UP001610432">
    <property type="component" value="Unassembled WGS sequence"/>
</dbReference>
<comment type="caution">
    <text evidence="8">The sequence shown here is derived from an EMBL/GenBank/DDBJ whole genome shotgun (WGS) entry which is preliminary data.</text>
</comment>